<organism evidence="4 5">
    <name type="scientific">Streptomyces xinghaiensis</name>
    <dbReference type="NCBI Taxonomy" id="1038928"/>
    <lineage>
        <taxon>Bacteria</taxon>
        <taxon>Bacillati</taxon>
        <taxon>Actinomycetota</taxon>
        <taxon>Actinomycetes</taxon>
        <taxon>Kitasatosporales</taxon>
        <taxon>Streptomycetaceae</taxon>
        <taxon>Streptomyces</taxon>
    </lineage>
</organism>
<feature type="region of interest" description="Disordered" evidence="2">
    <location>
        <begin position="1"/>
        <end position="30"/>
    </location>
</feature>
<dbReference type="Gene3D" id="3.40.50.620">
    <property type="entry name" value="HUPs"/>
    <property type="match status" value="1"/>
</dbReference>
<evidence type="ECO:0000313" key="4">
    <source>
        <dbReference type="EMBL" id="RKM98892.1"/>
    </source>
</evidence>
<comment type="similarity">
    <text evidence="1">Belongs to the universal stress protein A family.</text>
</comment>
<dbReference type="InterPro" id="IPR006016">
    <property type="entry name" value="UspA"/>
</dbReference>
<comment type="caution">
    <text evidence="4">The sequence shown here is derived from an EMBL/GenBank/DDBJ whole genome shotgun (WGS) entry which is preliminary data.</text>
</comment>
<feature type="domain" description="UspA" evidence="3">
    <location>
        <begin position="32"/>
        <end position="170"/>
    </location>
</feature>
<reference evidence="4 5" key="1">
    <citation type="journal article" date="2014" name="Genome Announc.">
        <title>Draft Genome Sequence of Streptomyces fradiae ATCC 19609, a Strain Highly Sensitive to Antibiotics.</title>
        <authorList>
            <person name="Bekker O.B."/>
            <person name="Klimina K.M."/>
            <person name="Vatlin A.A."/>
            <person name="Zakharevich N.V."/>
            <person name="Kasianov A.S."/>
            <person name="Danilenko V.N."/>
        </authorList>
    </citation>
    <scope>NUCLEOTIDE SEQUENCE [LARGE SCALE GENOMIC DNA]</scope>
    <source>
        <strain evidence="4 5">ATCC 19609</strain>
    </source>
</reference>
<evidence type="ECO:0000256" key="2">
    <source>
        <dbReference type="SAM" id="MobiDB-lite"/>
    </source>
</evidence>
<protein>
    <submittedName>
        <fullName evidence="4">Universal stress protein</fullName>
    </submittedName>
</protein>
<dbReference type="InterPro" id="IPR006015">
    <property type="entry name" value="Universal_stress_UspA"/>
</dbReference>
<dbReference type="SUPFAM" id="SSF52402">
    <property type="entry name" value="Adenine nucleotide alpha hydrolases-like"/>
    <property type="match status" value="1"/>
</dbReference>
<dbReference type="Pfam" id="PF00582">
    <property type="entry name" value="Usp"/>
    <property type="match status" value="1"/>
</dbReference>
<accession>A0A3M8FE30</accession>
<keyword evidence="5" id="KW-1185">Reference proteome</keyword>
<name>A0A3M8FE30_9ACTN</name>
<proteinExistence type="inferred from homology"/>
<dbReference type="OrthoDB" id="6174426at2"/>
<evidence type="ECO:0000259" key="3">
    <source>
        <dbReference type="Pfam" id="PF00582"/>
    </source>
</evidence>
<evidence type="ECO:0000313" key="5">
    <source>
        <dbReference type="Proteomes" id="UP000028058"/>
    </source>
</evidence>
<dbReference type="CDD" id="cd23659">
    <property type="entry name" value="USP_At3g01520-like"/>
    <property type="match status" value="1"/>
</dbReference>
<dbReference type="EMBL" id="JNAD02000001">
    <property type="protein sequence ID" value="RKM98892.1"/>
    <property type="molecule type" value="Genomic_DNA"/>
</dbReference>
<gene>
    <name evidence="4" type="ORF">SFRA_001180</name>
</gene>
<dbReference type="InterPro" id="IPR014729">
    <property type="entry name" value="Rossmann-like_a/b/a_fold"/>
</dbReference>
<sequence length="178" mass="19268">MDGRRNGHTEQDRRTRYPEPRRQPVADRTENRIVVGVDGSEPSREALRWAVRQAELTGAEVDAIMSWEWPGYVTWGGMMPPTAPTDATLEESAQQTLLTAVEETVGKEPPVRVRALTQAGGPVQVLLEAARGASLLVVGSRGLGGFKGALLGSVSQHVTHHAPCTVVIVRAPSDDRED</sequence>
<dbReference type="Proteomes" id="UP000028058">
    <property type="component" value="Unassembled WGS sequence"/>
</dbReference>
<dbReference type="AlphaFoldDB" id="A0A3M8FE30"/>
<evidence type="ECO:0000256" key="1">
    <source>
        <dbReference type="ARBA" id="ARBA00008791"/>
    </source>
</evidence>
<dbReference type="PANTHER" id="PTHR46553">
    <property type="entry name" value="ADENINE NUCLEOTIDE ALPHA HYDROLASES-LIKE SUPERFAMILY PROTEIN"/>
    <property type="match status" value="1"/>
</dbReference>
<dbReference type="PRINTS" id="PR01438">
    <property type="entry name" value="UNVRSLSTRESS"/>
</dbReference>
<dbReference type="PANTHER" id="PTHR46553:SF3">
    <property type="entry name" value="ADENINE NUCLEOTIDE ALPHA HYDROLASES-LIKE SUPERFAMILY PROTEIN"/>
    <property type="match status" value="1"/>
</dbReference>